<evidence type="ECO:0000313" key="2">
    <source>
        <dbReference type="Proteomes" id="UP000276834"/>
    </source>
</evidence>
<name>A0A3L8ST73_CHLGU</name>
<protein>
    <submittedName>
        <fullName evidence="1">Uncharacterized protein</fullName>
    </submittedName>
</protein>
<gene>
    <name evidence="1" type="ORF">DV515_00003736</name>
</gene>
<sequence length="100" mass="10974">MGKDSLTESWDVCPMAAQTDLLIFPWQSSTVLGQVQRDGLDMPRRTLSESLAAKNAALPHRRKSKQTHMPLCSAALVLGLTLLKVIQQGREAVLEVNCSN</sequence>
<evidence type="ECO:0000313" key="1">
    <source>
        <dbReference type="EMBL" id="RLW07742.1"/>
    </source>
</evidence>
<organism evidence="1 2">
    <name type="scientific">Chloebia gouldiae</name>
    <name type="common">Gouldian finch</name>
    <name type="synonym">Erythrura gouldiae</name>
    <dbReference type="NCBI Taxonomy" id="44316"/>
    <lineage>
        <taxon>Eukaryota</taxon>
        <taxon>Metazoa</taxon>
        <taxon>Chordata</taxon>
        <taxon>Craniata</taxon>
        <taxon>Vertebrata</taxon>
        <taxon>Euteleostomi</taxon>
        <taxon>Archelosauria</taxon>
        <taxon>Archosauria</taxon>
        <taxon>Dinosauria</taxon>
        <taxon>Saurischia</taxon>
        <taxon>Theropoda</taxon>
        <taxon>Coelurosauria</taxon>
        <taxon>Aves</taxon>
        <taxon>Neognathae</taxon>
        <taxon>Neoaves</taxon>
        <taxon>Telluraves</taxon>
        <taxon>Australaves</taxon>
        <taxon>Passeriformes</taxon>
        <taxon>Passeroidea</taxon>
        <taxon>Passeridae</taxon>
        <taxon>Chloebia</taxon>
    </lineage>
</organism>
<dbReference type="EMBL" id="QUSF01000007">
    <property type="protein sequence ID" value="RLW07742.1"/>
    <property type="molecule type" value="Genomic_DNA"/>
</dbReference>
<proteinExistence type="predicted"/>
<dbReference type="Proteomes" id="UP000276834">
    <property type="component" value="Unassembled WGS sequence"/>
</dbReference>
<accession>A0A3L8ST73</accession>
<reference evidence="1 2" key="1">
    <citation type="journal article" date="2018" name="Proc. R. Soc. B">
        <title>A non-coding region near Follistatin controls head colour polymorphism in the Gouldian finch.</title>
        <authorList>
            <person name="Toomey M.B."/>
            <person name="Marques C.I."/>
            <person name="Andrade P."/>
            <person name="Araujo P.M."/>
            <person name="Sabatino S."/>
            <person name="Gazda M.A."/>
            <person name="Afonso S."/>
            <person name="Lopes R.J."/>
            <person name="Corbo J.C."/>
            <person name="Carneiro M."/>
        </authorList>
    </citation>
    <scope>NUCLEOTIDE SEQUENCE [LARGE SCALE GENOMIC DNA]</scope>
    <source>
        <strain evidence="1">Red01</strain>
        <tissue evidence="1">Muscle</tissue>
    </source>
</reference>
<keyword evidence="2" id="KW-1185">Reference proteome</keyword>
<comment type="caution">
    <text evidence="1">The sequence shown here is derived from an EMBL/GenBank/DDBJ whole genome shotgun (WGS) entry which is preliminary data.</text>
</comment>
<dbReference type="AlphaFoldDB" id="A0A3L8ST73"/>